<keyword evidence="5" id="KW-0396">Initiation factor</keyword>
<dbReference type="GO" id="GO:0016281">
    <property type="term" value="C:eukaryotic translation initiation factor 4F complex"/>
    <property type="evidence" value="ECO:0007669"/>
    <property type="project" value="TreeGrafter"/>
</dbReference>
<dbReference type="SMART" id="SM00515">
    <property type="entry name" value="eIF5C"/>
    <property type="match status" value="1"/>
</dbReference>
<dbReference type="Pfam" id="PF02847">
    <property type="entry name" value="MA3"/>
    <property type="match status" value="1"/>
</dbReference>
<feature type="region of interest" description="Disordered" evidence="14">
    <location>
        <begin position="534"/>
        <end position="572"/>
    </location>
</feature>
<evidence type="ECO:0000256" key="9">
    <source>
        <dbReference type="ARBA" id="ARBA00022917"/>
    </source>
</evidence>
<proteinExistence type="inferred from homology"/>
<dbReference type="Pfam" id="PF02854">
    <property type="entry name" value="MIF4G"/>
    <property type="match status" value="2"/>
</dbReference>
<evidence type="ECO:0000256" key="4">
    <source>
        <dbReference type="ARBA" id="ARBA00022499"/>
    </source>
</evidence>
<dbReference type="PANTHER" id="PTHR23253:SF9">
    <property type="entry name" value="EUKARYOTIC TRANSLATION INITIATION FACTOR 4 GAMMA 2"/>
    <property type="match status" value="1"/>
</dbReference>
<dbReference type="GO" id="GO:0003729">
    <property type="term" value="F:mRNA binding"/>
    <property type="evidence" value="ECO:0007669"/>
    <property type="project" value="TreeGrafter"/>
</dbReference>
<dbReference type="PROSITE" id="PS51363">
    <property type="entry name" value="W2"/>
    <property type="match status" value="1"/>
</dbReference>
<keyword evidence="2" id="KW-0488">Methylation</keyword>
<dbReference type="SMART" id="SM00543">
    <property type="entry name" value="MIF4G"/>
    <property type="match status" value="1"/>
</dbReference>
<reference evidence="17 18" key="1">
    <citation type="submission" date="2017-03" db="EMBL/GenBank/DDBJ databases">
        <title>WGS assembly of Porphyra umbilicalis.</title>
        <authorList>
            <person name="Brawley S.H."/>
            <person name="Blouin N.A."/>
            <person name="Ficko-Blean E."/>
            <person name="Wheeler G.L."/>
            <person name="Lohr M."/>
            <person name="Goodson H.V."/>
            <person name="Jenkins J.W."/>
            <person name="Blaby-Haas C.E."/>
            <person name="Helliwell K.E."/>
            <person name="Chan C."/>
            <person name="Marriage T."/>
            <person name="Bhattacharya D."/>
            <person name="Klein A.S."/>
            <person name="Badis Y."/>
            <person name="Brodie J."/>
            <person name="Cao Y."/>
            <person name="Collen J."/>
            <person name="Dittami S.M."/>
            <person name="Gachon C.M."/>
            <person name="Green B.R."/>
            <person name="Karpowicz S."/>
            <person name="Kim J.W."/>
            <person name="Kudahl U."/>
            <person name="Lin S."/>
            <person name="Michel G."/>
            <person name="Mittag M."/>
            <person name="Olson B.J."/>
            <person name="Pangilinan J."/>
            <person name="Peng Y."/>
            <person name="Qiu H."/>
            <person name="Shu S."/>
            <person name="Singer J.T."/>
            <person name="Smith A.G."/>
            <person name="Sprecher B.N."/>
            <person name="Wagner V."/>
            <person name="Wang W."/>
            <person name="Wang Z.-Y."/>
            <person name="Yan J."/>
            <person name="Yarish C."/>
            <person name="Zoeuner-Riek S."/>
            <person name="Zhuang Y."/>
            <person name="Zou Y."/>
            <person name="Lindquist E.A."/>
            <person name="Grimwood J."/>
            <person name="Barry K."/>
            <person name="Rokhsar D.S."/>
            <person name="Schmutz J."/>
            <person name="Stiller J.W."/>
            <person name="Grossman A.R."/>
            <person name="Prochnik S.E."/>
        </authorList>
    </citation>
    <scope>NUCLEOTIDE SEQUENCE [LARGE SCALE GENOMIC DNA]</scope>
    <source>
        <strain evidence="17">4086291</strain>
    </source>
</reference>
<feature type="compositionally biased region" description="Low complexity" evidence="14">
    <location>
        <begin position="475"/>
        <end position="493"/>
    </location>
</feature>
<keyword evidence="3" id="KW-0678">Repressor</keyword>
<evidence type="ECO:0000256" key="7">
    <source>
        <dbReference type="ARBA" id="ARBA00022843"/>
    </source>
</evidence>
<evidence type="ECO:0000256" key="2">
    <source>
        <dbReference type="ARBA" id="ARBA00022481"/>
    </source>
</evidence>
<evidence type="ECO:0000256" key="5">
    <source>
        <dbReference type="ARBA" id="ARBA00022540"/>
    </source>
</evidence>
<evidence type="ECO:0000256" key="13">
    <source>
        <dbReference type="ARBA" id="ARBA00046720"/>
    </source>
</evidence>
<evidence type="ECO:0000256" key="14">
    <source>
        <dbReference type="SAM" id="MobiDB-lite"/>
    </source>
</evidence>
<dbReference type="GO" id="GO:0003743">
    <property type="term" value="F:translation initiation factor activity"/>
    <property type="evidence" value="ECO:0007669"/>
    <property type="project" value="UniProtKB-KW"/>
</dbReference>
<dbReference type="EMBL" id="KV919106">
    <property type="protein sequence ID" value="OSX71823.1"/>
    <property type="molecule type" value="Genomic_DNA"/>
</dbReference>
<dbReference type="InterPro" id="IPR003307">
    <property type="entry name" value="W2_domain"/>
</dbReference>
<sequence>MKVLPPPSSPGTRGTDLTTSRTPRTGGMAPAGGDPRGSSGGGGAFGSGRRDRAGGYADMFDPRGSKVQTSVVPPQPELKKSGNAWARNREADDEVEAKVKQVRSLLNKLTLEKFDKIYTQIKAIEVSSPEVLDGIVAEVFQKALSESNFAGMYADLCSRLSKENLKLTGSMADAPESEKQKLNFRRILLTNCQSEFDRFANEETLMNDLKTLSDEGTLTGEDIMKVVTKAREKKSAAMNEFVDKLEVISKQETIRPEDIGVVIGRAKRRMLGNIMFIGELFKKKLILEKIIHTECIQRLLTISKAKKEEDVIEALIQLVSTTGKLLSMNTKARPLMDNYFKDFALLSRDKEIPSRVRFLLKDLLDLRDAGWQGRRDDGAKTIAEIHADIEKEEKEKEAAAAASASSARSRDTRGFGGGRGGYGRDMRGPIPTSHHAVSMHIPSAARGGSGAGGAPAARNRLSAAWESVERKEAAAAATQMSADATTVKLRPGGLRPGGGGLRPGGRGRAAGSDAARPSASLLSNSFAQLAESAGGTMSLRPGGGGRGAAPKPAAPKPAPSTPSAPPGLSKDALKRKTKSILSEYLSIKDVKEALECVKEEVPSSNYTGFVQTAMRNVLELRVQEREVMLPLFEAFASGSVLPHSAFVDAFSDVVKMLDDLDIDDPKACEYVGKYLGRLAAVGAFAPKAAADAAAPADAGLGFLGSAVKEIENPALAVKLIIGVFANFKAALVAGAGGRAAVDDDAASAASMAAYTACGVDLEALAAAAPGGGGEKVLGGTLEKSGMGFLLPLRAAGADIAKRLRDGTPVADVQAWIEANVAATVRESSAFVRTLAAAALGTAVAPTLSAGERGLTADVVSEEARLLKDAAAPLLRPAVDGNVDAQVAVLLEAQAICYRARFPGAGTLTGPDGKPRSPLVRRLFDGLYDHDVIDEESANAWKDRDPGADDSGKTEALVQTNAWFEWLATAEEEDDK</sequence>
<evidence type="ECO:0000313" key="18">
    <source>
        <dbReference type="Proteomes" id="UP000218209"/>
    </source>
</evidence>
<keyword evidence="4" id="KW-1017">Isopeptide bond</keyword>
<organism evidence="17 18">
    <name type="scientific">Porphyra umbilicalis</name>
    <name type="common">Purple laver</name>
    <name type="synonym">Red alga</name>
    <dbReference type="NCBI Taxonomy" id="2786"/>
    <lineage>
        <taxon>Eukaryota</taxon>
        <taxon>Rhodophyta</taxon>
        <taxon>Bangiophyceae</taxon>
        <taxon>Bangiales</taxon>
        <taxon>Bangiaceae</taxon>
        <taxon>Porphyra</taxon>
    </lineage>
</organism>
<feature type="domain" description="MI" evidence="16">
    <location>
        <begin position="572"/>
        <end position="694"/>
    </location>
</feature>
<dbReference type="InterPro" id="IPR016024">
    <property type="entry name" value="ARM-type_fold"/>
</dbReference>
<comment type="similarity">
    <text evidence="1">Belongs to the eukaryotic initiation factor 4G family.</text>
</comment>
<keyword evidence="18" id="KW-1185">Reference proteome</keyword>
<protein>
    <recommendedName>
        <fullName evidence="12">Eukaryotic translation initiation factor 4 gamma 2</fullName>
    </recommendedName>
</protein>
<evidence type="ECO:0000256" key="8">
    <source>
        <dbReference type="ARBA" id="ARBA00022845"/>
    </source>
</evidence>
<evidence type="ECO:0000256" key="6">
    <source>
        <dbReference type="ARBA" id="ARBA00022553"/>
    </source>
</evidence>
<evidence type="ECO:0000256" key="10">
    <source>
        <dbReference type="ARBA" id="ARBA00022990"/>
    </source>
</evidence>
<dbReference type="Pfam" id="PF02020">
    <property type="entry name" value="W2"/>
    <property type="match status" value="1"/>
</dbReference>
<keyword evidence="8" id="KW-0810">Translation regulation</keyword>
<evidence type="ECO:0000259" key="16">
    <source>
        <dbReference type="PROSITE" id="PS51366"/>
    </source>
</evidence>
<dbReference type="AlphaFoldDB" id="A0A1X6NTW6"/>
<dbReference type="InterPro" id="IPR003890">
    <property type="entry name" value="MIF4G-like_typ-3"/>
</dbReference>
<dbReference type="PROSITE" id="PS51366">
    <property type="entry name" value="MI"/>
    <property type="match status" value="1"/>
</dbReference>
<dbReference type="PANTHER" id="PTHR23253">
    <property type="entry name" value="EUKARYOTIC TRANSLATION INITIATION FACTOR 4 GAMMA"/>
    <property type="match status" value="1"/>
</dbReference>
<feature type="region of interest" description="Disordered" evidence="14">
    <location>
        <begin position="1"/>
        <end position="89"/>
    </location>
</feature>
<evidence type="ECO:0000313" key="17">
    <source>
        <dbReference type="EMBL" id="OSX71823.1"/>
    </source>
</evidence>
<gene>
    <name evidence="17" type="ORF">BU14_0499s0005</name>
</gene>
<accession>A0A1X6NTW6</accession>
<dbReference type="SMART" id="SM00544">
    <property type="entry name" value="MA3"/>
    <property type="match status" value="1"/>
</dbReference>
<evidence type="ECO:0000256" key="11">
    <source>
        <dbReference type="ARBA" id="ARBA00037759"/>
    </source>
</evidence>
<feature type="compositionally biased region" description="Gly residues" evidence="14">
    <location>
        <begin position="494"/>
        <end position="508"/>
    </location>
</feature>
<dbReference type="SUPFAM" id="SSF48371">
    <property type="entry name" value="ARM repeat"/>
    <property type="match status" value="3"/>
</dbReference>
<comment type="function">
    <text evidence="11">Appears to play a role in the switch from cap-dependent to IRES-mediated translation during mitosis, apoptosis and viral infection. Cleaved by some caspases and viral proteases.</text>
</comment>
<evidence type="ECO:0000256" key="3">
    <source>
        <dbReference type="ARBA" id="ARBA00022491"/>
    </source>
</evidence>
<dbReference type="InterPro" id="IPR003891">
    <property type="entry name" value="Initiation_fac_eIF4g_MI"/>
</dbReference>
<evidence type="ECO:0000256" key="12">
    <source>
        <dbReference type="ARBA" id="ARBA00040449"/>
    </source>
</evidence>
<evidence type="ECO:0000256" key="1">
    <source>
        <dbReference type="ARBA" id="ARBA00005775"/>
    </source>
</evidence>
<dbReference type="Gene3D" id="1.25.40.180">
    <property type="match status" value="3"/>
</dbReference>
<feature type="domain" description="W2" evidence="15">
    <location>
        <begin position="782"/>
        <end position="975"/>
    </location>
</feature>
<evidence type="ECO:0000259" key="15">
    <source>
        <dbReference type="PROSITE" id="PS51363"/>
    </source>
</evidence>
<feature type="compositionally biased region" description="Gly residues" evidence="14">
    <location>
        <begin position="34"/>
        <end position="46"/>
    </location>
</feature>
<feature type="region of interest" description="Disordered" evidence="14">
    <location>
        <begin position="393"/>
        <end position="433"/>
    </location>
</feature>
<feature type="region of interest" description="Disordered" evidence="14">
    <location>
        <begin position="475"/>
        <end position="517"/>
    </location>
</feature>
<comment type="subunit">
    <text evidence="13">Interacts with the serine/threonine protein kinases MKNK1 and MKNK2. Binds EIF4A and EIF3. Interacts with MIF4GD. Interacts with DAZAP2.</text>
</comment>
<keyword evidence="7" id="KW-0832">Ubl conjugation</keyword>
<dbReference type="Proteomes" id="UP000218209">
    <property type="component" value="Unassembled WGS sequence"/>
</dbReference>
<dbReference type="GO" id="GO:0006417">
    <property type="term" value="P:regulation of translation"/>
    <property type="evidence" value="ECO:0007669"/>
    <property type="project" value="UniProtKB-KW"/>
</dbReference>
<name>A0A1X6NTW6_PORUM</name>
<keyword evidence="10" id="KW-0007">Acetylation</keyword>
<keyword evidence="6" id="KW-0597">Phosphoprotein</keyword>
<feature type="compositionally biased region" description="Polar residues" evidence="14">
    <location>
        <begin position="10"/>
        <end position="23"/>
    </location>
</feature>
<feature type="compositionally biased region" description="Pro residues" evidence="14">
    <location>
        <begin position="552"/>
        <end position="565"/>
    </location>
</feature>
<keyword evidence="9" id="KW-0648">Protein biosynthesis</keyword>
<dbReference type="OrthoDB" id="514777at2759"/>